<evidence type="ECO:0000313" key="6">
    <source>
        <dbReference type="Proteomes" id="UP000636800"/>
    </source>
</evidence>
<evidence type="ECO:0000313" key="7">
    <source>
        <dbReference type="Proteomes" id="UP000639772"/>
    </source>
</evidence>
<feature type="repeat" description="PPR" evidence="3">
    <location>
        <begin position="284"/>
        <end position="318"/>
    </location>
</feature>
<protein>
    <recommendedName>
        <fullName evidence="8">Pentatricopeptide repeat-containing protein</fullName>
    </recommendedName>
</protein>
<dbReference type="InterPro" id="IPR011990">
    <property type="entry name" value="TPR-like_helical_dom_sf"/>
</dbReference>
<comment type="similarity">
    <text evidence="1">Belongs to the PPR family. P subfamily.</text>
</comment>
<evidence type="ECO:0000256" key="2">
    <source>
        <dbReference type="ARBA" id="ARBA00022737"/>
    </source>
</evidence>
<feature type="repeat" description="PPR" evidence="3">
    <location>
        <begin position="249"/>
        <end position="283"/>
    </location>
</feature>
<dbReference type="Proteomes" id="UP000636800">
    <property type="component" value="Chromosome 2"/>
</dbReference>
<dbReference type="InterPro" id="IPR002885">
    <property type="entry name" value="PPR_rpt"/>
</dbReference>
<organism evidence="5 7">
    <name type="scientific">Vanilla planifolia</name>
    <name type="common">Vanilla</name>
    <dbReference type="NCBI Taxonomy" id="51239"/>
    <lineage>
        <taxon>Eukaryota</taxon>
        <taxon>Viridiplantae</taxon>
        <taxon>Streptophyta</taxon>
        <taxon>Embryophyta</taxon>
        <taxon>Tracheophyta</taxon>
        <taxon>Spermatophyta</taxon>
        <taxon>Magnoliopsida</taxon>
        <taxon>Liliopsida</taxon>
        <taxon>Asparagales</taxon>
        <taxon>Orchidaceae</taxon>
        <taxon>Vanilloideae</taxon>
        <taxon>Vanilleae</taxon>
        <taxon>Vanilla</taxon>
    </lineage>
</organism>
<keyword evidence="6" id="KW-1185">Reference proteome</keyword>
<comment type="caution">
    <text evidence="5">The sequence shown here is derived from an EMBL/GenBank/DDBJ whole genome shotgun (WGS) entry which is preliminary data.</text>
</comment>
<gene>
    <name evidence="5" type="ORF">HPP92_005564</name>
    <name evidence="4" type="ORF">HPP92_005910</name>
</gene>
<dbReference type="AlphaFoldDB" id="A0A835RLL6"/>
<dbReference type="Gene3D" id="1.25.40.10">
    <property type="entry name" value="Tetratricopeptide repeat domain"/>
    <property type="match status" value="2"/>
</dbReference>
<evidence type="ECO:0000256" key="3">
    <source>
        <dbReference type="PROSITE-ProRule" id="PRU00708"/>
    </source>
</evidence>
<feature type="repeat" description="PPR" evidence="3">
    <location>
        <begin position="179"/>
        <end position="213"/>
    </location>
</feature>
<accession>A0A835RLL6</accession>
<name>A0A835RLL6_VANPL</name>
<dbReference type="EMBL" id="JADCNL010000002">
    <property type="protein sequence ID" value="KAG0492512.1"/>
    <property type="molecule type" value="Genomic_DNA"/>
</dbReference>
<dbReference type="PANTHER" id="PTHR47939">
    <property type="entry name" value="MEMBRANE-ASSOCIATED SALT-INDUCIBLE PROTEIN-LIKE"/>
    <property type="match status" value="1"/>
</dbReference>
<dbReference type="InterPro" id="IPR050667">
    <property type="entry name" value="PPR-containing_protein"/>
</dbReference>
<keyword evidence="2" id="KW-0677">Repeat</keyword>
<dbReference type="NCBIfam" id="TIGR00756">
    <property type="entry name" value="PPR"/>
    <property type="match status" value="3"/>
</dbReference>
<evidence type="ECO:0008006" key="8">
    <source>
        <dbReference type="Google" id="ProtNLM"/>
    </source>
</evidence>
<proteinExistence type="inferred from homology"/>
<reference evidence="6 7" key="1">
    <citation type="journal article" date="2020" name="Nat. Food">
        <title>A phased Vanilla planifolia genome enables genetic improvement of flavour and production.</title>
        <authorList>
            <person name="Hasing T."/>
            <person name="Tang H."/>
            <person name="Brym M."/>
            <person name="Khazi F."/>
            <person name="Huang T."/>
            <person name="Chambers A.H."/>
        </authorList>
    </citation>
    <scope>NUCLEOTIDE SEQUENCE [LARGE SCALE GENOMIC DNA]</scope>
    <source>
        <tissue evidence="5">Leaf</tissue>
    </source>
</reference>
<dbReference type="PANTHER" id="PTHR47939:SF9">
    <property type="entry name" value="(WILD MALAYSIAN BANANA) HYPOTHETICAL PROTEIN"/>
    <property type="match status" value="1"/>
</dbReference>
<evidence type="ECO:0000313" key="5">
    <source>
        <dbReference type="EMBL" id="KAG0494570.1"/>
    </source>
</evidence>
<evidence type="ECO:0000256" key="1">
    <source>
        <dbReference type="ARBA" id="ARBA00007626"/>
    </source>
</evidence>
<dbReference type="EMBL" id="JADCNM010000002">
    <property type="protein sequence ID" value="KAG0494570.1"/>
    <property type="molecule type" value="Genomic_DNA"/>
</dbReference>
<dbReference type="Proteomes" id="UP000639772">
    <property type="component" value="Unassembled WGS sequence"/>
</dbReference>
<dbReference type="OrthoDB" id="185373at2759"/>
<sequence length="401" mass="44860">MAVFFLRCICSRSPRRYLSVAPLDAGGEHDVIVSGSIISDSVVSGDAKHSYLTVRSLLKSETDPSRILDLCHSASLSPDHHLGRSALSAAVSSLAASPNHLPAVRSLLAPLVMSKRHVPHAISLFGLAGLLDDAAEAFRSSPSLFSLNALLFACILSNNHKQAGTFFRDIPVSYAIKPNIVTYNTVIKAFCESGGSRTFYSFLDEMVHKDIKPNLTTFSIALSGFYREELFSDVKRVLWLMKKNGRHAGLSIYNARIQSLCKLGRPEEAKELLREMRPRGMKPSWVTYDHLILGYCSVGNLEEAKRLFKEMGRKQLVPQSSCYFSLIYYLCRNGDFGPALEICRESMDRNWVPQFSTMKMLVDGLVGTLQVKEARELVEKVKGKFFRNMELWNKIEEALPK</sequence>
<dbReference type="PROSITE" id="PS51375">
    <property type="entry name" value="PPR"/>
    <property type="match status" value="3"/>
</dbReference>
<dbReference type="Pfam" id="PF13041">
    <property type="entry name" value="PPR_2"/>
    <property type="match status" value="2"/>
</dbReference>
<evidence type="ECO:0000313" key="4">
    <source>
        <dbReference type="EMBL" id="KAG0492512.1"/>
    </source>
</evidence>